<sequence>MNNAEFSKEFDILYNNIMSNAAPGLDEYEKSVFLTNAQEGFVKDLYNGTGPTSFEKDEEARRFLGELIDTFETNEKLIGHLGLSRNSMFFQIPEDVWFITYESAVLKDERLGCANGTEATIVPVSQDNFYKIQRNPFRGPTEGRALRLDNSDNIIELVSDYNIDKYLIRYVKRPRPIILVDLNEIDEGLSINGLSEASECELNPVTHRPILERAVMLAKTAWSGGTGQ</sequence>
<proteinExistence type="predicted"/>
<gene>
    <name evidence="1" type="primary">gp_22668</name>
</gene>
<dbReference type="Pfam" id="PF25710">
    <property type="entry name" value="CrAss_Ring_3_4"/>
    <property type="match status" value="1"/>
</dbReference>
<accession>A0AAE7V2Z2</accession>
<dbReference type="GeneID" id="75692032"/>
<organism evidence="1 2">
    <name type="scientific">uncultured phage cr18_1</name>
    <dbReference type="NCBI Taxonomy" id="2986407"/>
    <lineage>
        <taxon>Viruses</taxon>
        <taxon>Duplodnaviria</taxon>
        <taxon>Heunggongvirae</taxon>
        <taxon>Uroviricota</taxon>
        <taxon>Caudoviricetes</taxon>
        <taxon>Crassvirales</taxon>
        <taxon>Steigviridae</taxon>
        <taxon>Asinivirinae</taxon>
        <taxon>Lebriduvirus</taxon>
        <taxon>Lebriduvirus gastrointestinalis</taxon>
    </lineage>
</organism>
<name>A0AAE7V2Z2_9CAUD</name>
<evidence type="ECO:0000313" key="1">
    <source>
        <dbReference type="EMBL" id="QWM90025.1"/>
    </source>
</evidence>
<dbReference type="RefSeq" id="YP_010359597.1">
    <property type="nucleotide sequence ID" value="NC_062775.1"/>
</dbReference>
<keyword evidence="2" id="KW-1185">Reference proteome</keyword>
<protein>
    <submittedName>
        <fullName evidence="1">Uncharacterized protein</fullName>
    </submittedName>
</protein>
<dbReference type="EMBL" id="MZ130485">
    <property type="protein sequence ID" value="QWM90025.1"/>
    <property type="molecule type" value="Genomic_DNA"/>
</dbReference>
<dbReference type="InterPro" id="IPR057877">
    <property type="entry name" value="CrAss_Ring_3_4"/>
</dbReference>
<dbReference type="KEGG" id="vg:75692032"/>
<reference evidence="1 2" key="1">
    <citation type="submission" date="2021-04" db="EMBL/GenBank/DDBJ databases">
        <authorList>
            <person name="Shkoporov A.N."/>
            <person name="Stockdale S.R."/>
            <person name="Guerin E."/>
            <person name="Ross R.P."/>
            <person name="Hill C."/>
        </authorList>
    </citation>
    <scope>NUCLEOTIDE SEQUENCE [LARGE SCALE GENOMIC DNA]</scope>
    <source>
        <strain evidence="2">cr18_1</strain>
    </source>
</reference>
<dbReference type="Proteomes" id="UP000827799">
    <property type="component" value="Segment"/>
</dbReference>
<evidence type="ECO:0000313" key="2">
    <source>
        <dbReference type="Proteomes" id="UP000827799"/>
    </source>
</evidence>